<evidence type="ECO:0000256" key="2">
    <source>
        <dbReference type="SAM" id="SignalP"/>
    </source>
</evidence>
<dbReference type="STRING" id="997884.HMPREF1068_00095"/>
<dbReference type="SUPFAM" id="SSF69318">
    <property type="entry name" value="Integrin alpha N-terminal domain"/>
    <property type="match status" value="1"/>
</dbReference>
<dbReference type="PATRIC" id="fig|997884.3.peg.108"/>
<dbReference type="HOGENOM" id="CLU_027401_0_0_10"/>
<dbReference type="RefSeq" id="WP_007482803.1">
    <property type="nucleotide sequence ID" value="NZ_JH724314.1"/>
</dbReference>
<comment type="caution">
    <text evidence="3">The sequence shown here is derived from an EMBL/GenBank/DDBJ whole genome shotgun (WGS) entry which is preliminary data.</text>
</comment>
<protein>
    <recommendedName>
        <fullName evidence="5">Fibronectin type-III domain-containing protein</fullName>
    </recommendedName>
</protein>
<evidence type="ECO:0000313" key="4">
    <source>
        <dbReference type="Proteomes" id="UP000003089"/>
    </source>
</evidence>
<feature type="chain" id="PRO_5003721210" description="Fibronectin type-III domain-containing protein" evidence="2">
    <location>
        <begin position="21"/>
        <end position="573"/>
    </location>
</feature>
<dbReference type="Pfam" id="PF13517">
    <property type="entry name" value="FG-GAP_3"/>
    <property type="match status" value="2"/>
</dbReference>
<dbReference type="Gene3D" id="2.130.10.130">
    <property type="entry name" value="Integrin alpha, N-terminal"/>
    <property type="match status" value="2"/>
</dbReference>
<keyword evidence="4" id="KW-1185">Reference proteome</keyword>
<organism evidence="3 4">
    <name type="scientific">Bacteroides nordii CL02T12C05</name>
    <dbReference type="NCBI Taxonomy" id="997884"/>
    <lineage>
        <taxon>Bacteria</taxon>
        <taxon>Pseudomonadati</taxon>
        <taxon>Bacteroidota</taxon>
        <taxon>Bacteroidia</taxon>
        <taxon>Bacteroidales</taxon>
        <taxon>Bacteroidaceae</taxon>
        <taxon>Bacteroides</taxon>
    </lineage>
</organism>
<dbReference type="PANTHER" id="PTHR44103:SF1">
    <property type="entry name" value="PROPROTEIN CONVERTASE P"/>
    <property type="match status" value="1"/>
</dbReference>
<sequence length="573" mass="62873">MKKRLIACLLATLPYIGAVAHVWDELAILARRNGDGTFTLEKDSYLAVSTYTNAVFFDYNNDGNLDLLIMGQGGDWNVSSDIKIVALYRNLGEENGYRFEKVAAPGFLPYKDEGFFNPVSVGDYNHDGYTDVVVMSYHNGRRIDLYLNDRGSGTFIRQEQQGFEAATNGSVMFGDLNNDGWLDIEFTGYSDKTSTALKTYINKRDGAFVDETPSNIRGAFQGQSTLADINGDGTLDIISTGNGDGWVCLSSLYYNTVDKDGKCIYRYVSEKESNILGVSRANPLVADFNGDGLMDMVINGEPSDGSGFRNRIYYQTREGKFVMDKSYPVVPVNQDGGINMGDVNGDGNMDLIVGGYVGTYEKAPASYYTAPLRVYENNPQKVGLSGNTFPEPPSKVTAVMEGDELVISWLPGSDKETSEVALRYNIYVRNETTGELYTMIPVDIETGRLKVGTDLQTSLSSALNSYRMRVFGDGRYTVGVQTLDQSYAGSKFATTGLSVATGIRSIVSSDHFRVVPVDTGVMVRGMDNHKVVVYTMDGRTVNTGFSNTVIPLSERGVYLVSVSGERAPLKCMY</sequence>
<dbReference type="InterPro" id="IPR013517">
    <property type="entry name" value="FG-GAP"/>
</dbReference>
<reference evidence="3 4" key="1">
    <citation type="submission" date="2012-02" db="EMBL/GenBank/DDBJ databases">
        <title>The Genome Sequence of Bacteroides nordii CL02T12C05.</title>
        <authorList>
            <consortium name="The Broad Institute Genome Sequencing Platform"/>
            <person name="Earl A."/>
            <person name="Ward D."/>
            <person name="Feldgarden M."/>
            <person name="Gevers D."/>
            <person name="Zitomersky N.L."/>
            <person name="Coyne M.J."/>
            <person name="Comstock L.E."/>
            <person name="Young S.K."/>
            <person name="Zeng Q."/>
            <person name="Gargeya S."/>
            <person name="Fitzgerald M."/>
            <person name="Haas B."/>
            <person name="Abouelleil A."/>
            <person name="Alvarado L."/>
            <person name="Arachchi H.M."/>
            <person name="Berlin A."/>
            <person name="Chapman S.B."/>
            <person name="Gearin G."/>
            <person name="Goldberg J."/>
            <person name="Griggs A."/>
            <person name="Gujja S."/>
            <person name="Hansen M."/>
            <person name="Heiman D."/>
            <person name="Howarth C."/>
            <person name="Larimer J."/>
            <person name="Lui A."/>
            <person name="MacDonald P.J.P."/>
            <person name="McCowen C."/>
            <person name="Montmayeur A."/>
            <person name="Murphy C."/>
            <person name="Neiman D."/>
            <person name="Pearson M."/>
            <person name="Priest M."/>
            <person name="Roberts A."/>
            <person name="Saif S."/>
            <person name="Shea T."/>
            <person name="Sisk P."/>
            <person name="Stolte C."/>
            <person name="Sykes S."/>
            <person name="Wortman J."/>
            <person name="Nusbaum C."/>
            <person name="Birren B."/>
        </authorList>
    </citation>
    <scope>NUCLEOTIDE SEQUENCE [LARGE SCALE GENOMIC DNA]</scope>
    <source>
        <strain evidence="3 4">CL02T12C05</strain>
    </source>
</reference>
<name>I9H5N2_9BACE</name>
<gene>
    <name evidence="3" type="ORF">HMPREF1068_00095</name>
</gene>
<feature type="signal peptide" evidence="2">
    <location>
        <begin position="1"/>
        <end position="20"/>
    </location>
</feature>
<dbReference type="AlphaFoldDB" id="I9H5N2"/>
<dbReference type="PANTHER" id="PTHR44103">
    <property type="entry name" value="PROPROTEIN CONVERTASE P"/>
    <property type="match status" value="1"/>
</dbReference>
<dbReference type="Proteomes" id="UP000003089">
    <property type="component" value="Unassembled WGS sequence"/>
</dbReference>
<evidence type="ECO:0000313" key="3">
    <source>
        <dbReference type="EMBL" id="EIY54874.1"/>
    </source>
</evidence>
<keyword evidence="1 2" id="KW-0732">Signal</keyword>
<evidence type="ECO:0000256" key="1">
    <source>
        <dbReference type="ARBA" id="ARBA00022729"/>
    </source>
</evidence>
<dbReference type="GeneID" id="69504115"/>
<accession>I9H5N2</accession>
<dbReference type="eggNOG" id="COG4733">
    <property type="taxonomic scope" value="Bacteria"/>
</dbReference>
<evidence type="ECO:0008006" key="5">
    <source>
        <dbReference type="Google" id="ProtNLM"/>
    </source>
</evidence>
<dbReference type="EMBL" id="AGXS01000001">
    <property type="protein sequence ID" value="EIY54874.1"/>
    <property type="molecule type" value="Genomic_DNA"/>
</dbReference>
<proteinExistence type="predicted"/>
<dbReference type="InterPro" id="IPR028994">
    <property type="entry name" value="Integrin_alpha_N"/>
</dbReference>